<keyword evidence="2" id="KW-1185">Reference proteome</keyword>
<dbReference type="AlphaFoldDB" id="A0A1H9PAI1"/>
<proteinExistence type="predicted"/>
<evidence type="ECO:0000313" key="1">
    <source>
        <dbReference type="EMBL" id="SER45210.1"/>
    </source>
</evidence>
<dbReference type="EMBL" id="FOFG01000019">
    <property type="protein sequence ID" value="SER45210.1"/>
    <property type="molecule type" value="Genomic_DNA"/>
</dbReference>
<dbReference type="Proteomes" id="UP000199647">
    <property type="component" value="Unassembled WGS sequence"/>
</dbReference>
<name>A0A1H9PAI1_9HYPH</name>
<accession>A0A1H9PAI1</accession>
<organism evidence="1 2">
    <name type="scientific">Faunimonas pinastri</name>
    <dbReference type="NCBI Taxonomy" id="1855383"/>
    <lineage>
        <taxon>Bacteria</taxon>
        <taxon>Pseudomonadati</taxon>
        <taxon>Pseudomonadota</taxon>
        <taxon>Alphaproteobacteria</taxon>
        <taxon>Hyphomicrobiales</taxon>
        <taxon>Afifellaceae</taxon>
        <taxon>Faunimonas</taxon>
    </lineage>
</organism>
<protein>
    <submittedName>
        <fullName evidence="1">Uncharacterized protein</fullName>
    </submittedName>
</protein>
<gene>
    <name evidence="1" type="ORF">SAMN05216548_11926</name>
</gene>
<evidence type="ECO:0000313" key="2">
    <source>
        <dbReference type="Proteomes" id="UP000199647"/>
    </source>
</evidence>
<sequence>MTIIGQVRFNARLRRMEARKPDPAKKARATWLMQAGVDLWDAAGSLGMTVAQLEATYGHHHVDLQKQSATAY</sequence>
<reference evidence="1 2" key="1">
    <citation type="submission" date="2016-10" db="EMBL/GenBank/DDBJ databases">
        <authorList>
            <person name="de Groot N.N."/>
        </authorList>
    </citation>
    <scope>NUCLEOTIDE SEQUENCE [LARGE SCALE GENOMIC DNA]</scope>
    <source>
        <strain evidence="1 2">A52C2</strain>
    </source>
</reference>